<dbReference type="CDD" id="cd05233">
    <property type="entry name" value="SDR_c"/>
    <property type="match status" value="1"/>
</dbReference>
<keyword evidence="2" id="KW-0560">Oxidoreductase</keyword>
<evidence type="ECO:0000256" key="1">
    <source>
        <dbReference type="ARBA" id="ARBA00006484"/>
    </source>
</evidence>
<organism evidence="3 4">
    <name type="scientific">Falsigemmobacter faecalis</name>
    <dbReference type="NCBI Taxonomy" id="2488730"/>
    <lineage>
        <taxon>Bacteria</taxon>
        <taxon>Pseudomonadati</taxon>
        <taxon>Pseudomonadota</taxon>
        <taxon>Alphaproteobacteria</taxon>
        <taxon>Rhodobacterales</taxon>
        <taxon>Paracoccaceae</taxon>
        <taxon>Falsigemmobacter</taxon>
    </lineage>
</organism>
<dbReference type="EMBL" id="RRAZ01000003">
    <property type="protein sequence ID" value="RRH77998.1"/>
    <property type="molecule type" value="Genomic_DNA"/>
</dbReference>
<dbReference type="RefSeq" id="WP_124963524.1">
    <property type="nucleotide sequence ID" value="NZ_RRAZ01000003.1"/>
</dbReference>
<evidence type="ECO:0000313" key="4">
    <source>
        <dbReference type="Proteomes" id="UP000282125"/>
    </source>
</evidence>
<sequence>MSLSVAGKVAIVTGSAHGIGRAIARHLADRGARVMCADFDEKGLIAELGEEAYSEGPVRWFAADLRKKLSISNLMSATVDAFDRIDIVVNASRATAQSDPLSPEGDLVEEMLAQNLMTALRVSQMAARRMIDQAGALSDDSAPAGTIINLSSVTARATRPELLGYSIACAAVEQMTRSLALALAPSRIRVNCVAPGSVMSASLQAGLKADPAWREDILAGTPLGRIAAPSELAEVVQFLASDASAFMTGQVLTLDGGRSLLDVVAAPGH</sequence>
<dbReference type="InterPro" id="IPR036291">
    <property type="entry name" value="NAD(P)-bd_dom_sf"/>
</dbReference>
<dbReference type="AlphaFoldDB" id="A0A3P3DYU5"/>
<dbReference type="Gene3D" id="3.40.50.720">
    <property type="entry name" value="NAD(P)-binding Rossmann-like Domain"/>
    <property type="match status" value="1"/>
</dbReference>
<dbReference type="Proteomes" id="UP000282125">
    <property type="component" value="Unassembled WGS sequence"/>
</dbReference>
<evidence type="ECO:0000313" key="3">
    <source>
        <dbReference type="EMBL" id="RRH77998.1"/>
    </source>
</evidence>
<dbReference type="InterPro" id="IPR002347">
    <property type="entry name" value="SDR_fam"/>
</dbReference>
<dbReference type="PANTHER" id="PTHR43639:SF1">
    <property type="entry name" value="SHORT-CHAIN DEHYDROGENASE_REDUCTASE FAMILY PROTEIN"/>
    <property type="match status" value="1"/>
</dbReference>
<dbReference type="PRINTS" id="PR00080">
    <property type="entry name" value="SDRFAMILY"/>
</dbReference>
<dbReference type="GO" id="GO:0016491">
    <property type="term" value="F:oxidoreductase activity"/>
    <property type="evidence" value="ECO:0007669"/>
    <property type="project" value="UniProtKB-KW"/>
</dbReference>
<evidence type="ECO:0000256" key="2">
    <source>
        <dbReference type="ARBA" id="ARBA00023002"/>
    </source>
</evidence>
<dbReference type="PRINTS" id="PR00081">
    <property type="entry name" value="GDHRDH"/>
</dbReference>
<keyword evidence="4" id="KW-1185">Reference proteome</keyword>
<comment type="caution">
    <text evidence="3">The sequence shown here is derived from an EMBL/GenBank/DDBJ whole genome shotgun (WGS) entry which is preliminary data.</text>
</comment>
<proteinExistence type="inferred from homology"/>
<dbReference type="OrthoDB" id="9790146at2"/>
<protein>
    <submittedName>
        <fullName evidence="3">SDR family oxidoreductase</fullName>
    </submittedName>
</protein>
<dbReference type="FunFam" id="3.40.50.720:FF:000084">
    <property type="entry name" value="Short-chain dehydrogenase reductase"/>
    <property type="match status" value="1"/>
</dbReference>
<reference evidence="3 4" key="1">
    <citation type="submission" date="2018-11" db="EMBL/GenBank/DDBJ databases">
        <title>Gemmobacter sp. nov., YIM 102744-1 draft genome.</title>
        <authorList>
            <person name="Li G."/>
            <person name="Jiang Y."/>
        </authorList>
    </citation>
    <scope>NUCLEOTIDE SEQUENCE [LARGE SCALE GENOMIC DNA]</scope>
    <source>
        <strain evidence="3 4">YIM 102744-1</strain>
    </source>
</reference>
<accession>A0A3P3DYU5</accession>
<name>A0A3P3DYU5_9RHOB</name>
<dbReference type="PANTHER" id="PTHR43639">
    <property type="entry name" value="OXIDOREDUCTASE, SHORT-CHAIN DEHYDROGENASE/REDUCTASE FAMILY (AFU_ORTHOLOGUE AFUA_5G02870)"/>
    <property type="match status" value="1"/>
</dbReference>
<dbReference type="Pfam" id="PF13561">
    <property type="entry name" value="adh_short_C2"/>
    <property type="match status" value="1"/>
</dbReference>
<gene>
    <name evidence="3" type="ORF">EG244_02965</name>
</gene>
<comment type="similarity">
    <text evidence="1">Belongs to the short-chain dehydrogenases/reductases (SDR) family.</text>
</comment>
<dbReference type="SUPFAM" id="SSF51735">
    <property type="entry name" value="NAD(P)-binding Rossmann-fold domains"/>
    <property type="match status" value="1"/>
</dbReference>